<accession>A0A2B4RBA1</accession>
<dbReference type="FunFam" id="2.10.25.10:FF:000255">
    <property type="entry name" value="Sushi, nidogen and EGF-like domains 1"/>
    <property type="match status" value="1"/>
</dbReference>
<evidence type="ECO:0000313" key="9">
    <source>
        <dbReference type="EMBL" id="PFX13502.1"/>
    </source>
</evidence>
<gene>
    <name evidence="9" type="primary">Edil3</name>
    <name evidence="9" type="ORF">AWC38_SpisGene22408</name>
</gene>
<feature type="domain" description="EGF-like" evidence="8">
    <location>
        <begin position="172"/>
        <end position="209"/>
    </location>
</feature>
<keyword evidence="1 6" id="KW-0245">EGF-like domain</keyword>
<dbReference type="PANTHER" id="PTHR24543">
    <property type="entry name" value="MULTICOPPER OXIDASE-RELATED"/>
    <property type="match status" value="1"/>
</dbReference>
<dbReference type="Proteomes" id="UP000225706">
    <property type="component" value="Unassembled WGS sequence"/>
</dbReference>
<proteinExistence type="predicted"/>
<dbReference type="InterPro" id="IPR000742">
    <property type="entry name" value="EGF"/>
</dbReference>
<feature type="domain" description="F5/8 type C" evidence="7">
    <location>
        <begin position="18"/>
        <end position="171"/>
    </location>
</feature>
<keyword evidence="2" id="KW-0732">Signal</keyword>
<dbReference type="SMART" id="SM00181">
    <property type="entry name" value="EGF"/>
    <property type="match status" value="1"/>
</dbReference>
<feature type="non-terminal residue" evidence="9">
    <location>
        <position position="521"/>
    </location>
</feature>
<evidence type="ECO:0000256" key="1">
    <source>
        <dbReference type="ARBA" id="ARBA00022536"/>
    </source>
</evidence>
<evidence type="ECO:0000256" key="5">
    <source>
        <dbReference type="ARBA" id="ARBA00023180"/>
    </source>
</evidence>
<feature type="domain" description="F5/8 type C" evidence="7">
    <location>
        <begin position="369"/>
        <end position="520"/>
    </location>
</feature>
<dbReference type="Pfam" id="PF00754">
    <property type="entry name" value="F5_F8_type_C"/>
    <property type="match status" value="3"/>
</dbReference>
<evidence type="ECO:0000313" key="10">
    <source>
        <dbReference type="Proteomes" id="UP000225706"/>
    </source>
</evidence>
<dbReference type="SMART" id="SM00231">
    <property type="entry name" value="FA58C"/>
    <property type="match status" value="3"/>
</dbReference>
<comment type="caution">
    <text evidence="9">The sequence shown here is derived from an EMBL/GenBank/DDBJ whole genome shotgun (WGS) entry which is preliminary data.</text>
</comment>
<dbReference type="PROSITE" id="PS01286">
    <property type="entry name" value="FA58C_2"/>
    <property type="match status" value="2"/>
</dbReference>
<keyword evidence="5" id="KW-0325">Glycoprotein</keyword>
<keyword evidence="4 6" id="KW-1015">Disulfide bond</keyword>
<name>A0A2B4RBA1_STYPI</name>
<dbReference type="SUPFAM" id="SSF57196">
    <property type="entry name" value="EGF/Laminin"/>
    <property type="match status" value="1"/>
</dbReference>
<dbReference type="InterPro" id="IPR000421">
    <property type="entry name" value="FA58C"/>
</dbReference>
<feature type="disulfide bond" evidence="6">
    <location>
        <begin position="199"/>
        <end position="208"/>
    </location>
</feature>
<dbReference type="OrthoDB" id="5985199at2759"/>
<dbReference type="PROSITE" id="PS50026">
    <property type="entry name" value="EGF_3"/>
    <property type="match status" value="1"/>
</dbReference>
<sequence length="521" mass="58561">MDDDSAVTDPIEETLDNCYSNAVGVSDPSIILDSFMTATSHYQRDSWNDQPANGRLNGTKSDGWCAGKKDKDQWLQVDLRKVFKVCAVATQGDITGNDWVIDFKLAHSKSYEDGWPTYRDANGSEVTFHREGGSHAISQHPLEVPVYARYIRFLPVTWERSICLRVEIYGTTVHPCTSNPCRNGGSCVEKADNSYLCECHGAYTGENCKKACNDPLGMEAYTIRNWQLSASTKFNSTHGPRNGRLNFEGDDYNTGGWIADVHDTNQWFEIDLFNYSTKVTQVATQGRANYPQWVTSYKLQYGDDGVNFEYYKEQGNAVDKEFAGNSDRNTVVSHHLSVPIAARYIRFRPLTWNENGIGLRVELYGCQECGKPLGMENFAISDGSISASSQYSSYHGPKLGRLNYEEGNGGWRAGTNENSWLQIDLGQLFTKVTGVATQGRHSTIFPHQVTKYKLQYSVDGVSFQYYREEGEHTDKEFDGNADQDTVVYHGLRPPITARFIRFRPKAWSGAVALRAELYGCI</sequence>
<dbReference type="PROSITE" id="PS50022">
    <property type="entry name" value="FA58C_3"/>
    <property type="match status" value="3"/>
</dbReference>
<evidence type="ECO:0000256" key="3">
    <source>
        <dbReference type="ARBA" id="ARBA00022737"/>
    </source>
</evidence>
<dbReference type="FunFam" id="2.60.120.260:FF:000002">
    <property type="entry name" value="Coagulation factor VIII"/>
    <property type="match status" value="1"/>
</dbReference>
<dbReference type="PROSITE" id="PS01285">
    <property type="entry name" value="FA58C_1"/>
    <property type="match status" value="1"/>
</dbReference>
<evidence type="ECO:0000256" key="4">
    <source>
        <dbReference type="ARBA" id="ARBA00023157"/>
    </source>
</evidence>
<reference evidence="10" key="1">
    <citation type="journal article" date="2017" name="bioRxiv">
        <title>Comparative analysis of the genomes of Stylophora pistillata and Acropora digitifera provides evidence for extensive differences between species of corals.</title>
        <authorList>
            <person name="Voolstra C.R."/>
            <person name="Li Y."/>
            <person name="Liew Y.J."/>
            <person name="Baumgarten S."/>
            <person name="Zoccola D."/>
            <person name="Flot J.-F."/>
            <person name="Tambutte S."/>
            <person name="Allemand D."/>
            <person name="Aranda M."/>
        </authorList>
    </citation>
    <scope>NUCLEOTIDE SEQUENCE [LARGE SCALE GENOMIC DNA]</scope>
</reference>
<dbReference type="Pfam" id="PF00008">
    <property type="entry name" value="EGF"/>
    <property type="match status" value="1"/>
</dbReference>
<dbReference type="STRING" id="50429.A0A2B4RBA1"/>
<organism evidence="9 10">
    <name type="scientific">Stylophora pistillata</name>
    <name type="common">Smooth cauliflower coral</name>
    <dbReference type="NCBI Taxonomy" id="50429"/>
    <lineage>
        <taxon>Eukaryota</taxon>
        <taxon>Metazoa</taxon>
        <taxon>Cnidaria</taxon>
        <taxon>Anthozoa</taxon>
        <taxon>Hexacorallia</taxon>
        <taxon>Scleractinia</taxon>
        <taxon>Astrocoeniina</taxon>
        <taxon>Pocilloporidae</taxon>
        <taxon>Stylophora</taxon>
    </lineage>
</organism>
<dbReference type="CDD" id="cd00057">
    <property type="entry name" value="FA58C"/>
    <property type="match status" value="3"/>
</dbReference>
<feature type="domain" description="F5/8 type C" evidence="7">
    <location>
        <begin position="212"/>
        <end position="366"/>
    </location>
</feature>
<dbReference type="SUPFAM" id="SSF49785">
    <property type="entry name" value="Galactose-binding domain-like"/>
    <property type="match status" value="3"/>
</dbReference>
<evidence type="ECO:0000259" key="8">
    <source>
        <dbReference type="PROSITE" id="PS50026"/>
    </source>
</evidence>
<keyword evidence="10" id="KW-1185">Reference proteome</keyword>
<protein>
    <submittedName>
        <fullName evidence="9">EGF-like repeat and discoidin I-like domain-containing protein 3</fullName>
    </submittedName>
</protein>
<evidence type="ECO:0000256" key="2">
    <source>
        <dbReference type="ARBA" id="ARBA00022729"/>
    </source>
</evidence>
<evidence type="ECO:0000259" key="7">
    <source>
        <dbReference type="PROSITE" id="PS50022"/>
    </source>
</evidence>
<keyword evidence="3" id="KW-0677">Repeat</keyword>
<evidence type="ECO:0000256" key="6">
    <source>
        <dbReference type="PROSITE-ProRule" id="PRU00076"/>
    </source>
</evidence>
<dbReference type="FunFam" id="2.60.120.260:FF:000016">
    <property type="entry name" value="Contactin-associated protein-like 4 isoform 1"/>
    <property type="match status" value="2"/>
</dbReference>
<dbReference type="CDD" id="cd00054">
    <property type="entry name" value="EGF_CA"/>
    <property type="match status" value="1"/>
</dbReference>
<dbReference type="Gene3D" id="2.60.120.260">
    <property type="entry name" value="Galactose-binding domain-like"/>
    <property type="match status" value="3"/>
</dbReference>
<dbReference type="PROSITE" id="PS00022">
    <property type="entry name" value="EGF_1"/>
    <property type="match status" value="1"/>
</dbReference>
<dbReference type="AlphaFoldDB" id="A0A2B4RBA1"/>
<comment type="caution">
    <text evidence="6">Lacks conserved residue(s) required for the propagation of feature annotation.</text>
</comment>
<dbReference type="Gene3D" id="2.10.25.10">
    <property type="entry name" value="Laminin"/>
    <property type="match status" value="1"/>
</dbReference>
<dbReference type="InterPro" id="IPR008979">
    <property type="entry name" value="Galactose-bd-like_sf"/>
</dbReference>
<dbReference type="EMBL" id="LSMT01000961">
    <property type="protein sequence ID" value="PFX13502.1"/>
    <property type="molecule type" value="Genomic_DNA"/>
</dbReference>